<dbReference type="GO" id="GO:0046872">
    <property type="term" value="F:metal ion binding"/>
    <property type="evidence" value="ECO:0007669"/>
    <property type="project" value="UniProtKB-KW"/>
</dbReference>
<keyword evidence="7" id="KW-0444">Lipid biosynthesis</keyword>
<keyword evidence="8" id="KW-0479">Metal-binding</keyword>
<keyword evidence="17" id="KW-1185">Reference proteome</keyword>
<dbReference type="PIRSF" id="PIRSF018427">
    <property type="entry name" value="Isopntndiph_ism"/>
    <property type="match status" value="1"/>
</dbReference>
<dbReference type="FunFam" id="3.90.79.10:FF:000012">
    <property type="entry name" value="Isopentenyl-diphosphate Delta-isomerase 1"/>
    <property type="match status" value="1"/>
</dbReference>
<protein>
    <recommendedName>
        <fullName evidence="6">isopentenyl-diphosphate Delta-isomerase</fullName>
        <ecNumber evidence="6">5.3.3.2</ecNumber>
    </recommendedName>
</protein>
<dbReference type="Gene3D" id="3.90.79.10">
    <property type="entry name" value="Nucleoside Triphosphate Pyrophosphohydrolase"/>
    <property type="match status" value="1"/>
</dbReference>
<evidence type="ECO:0000256" key="13">
    <source>
        <dbReference type="ARBA" id="ARBA00023229"/>
    </source>
</evidence>
<evidence type="ECO:0000256" key="4">
    <source>
        <dbReference type="ARBA" id="ARBA00004826"/>
    </source>
</evidence>
<evidence type="ECO:0000256" key="1">
    <source>
        <dbReference type="ARBA" id="ARBA00000374"/>
    </source>
</evidence>
<keyword evidence="9" id="KW-1207">Sterol metabolism</keyword>
<reference evidence="16" key="1">
    <citation type="submission" date="2023-01" db="EMBL/GenBank/DDBJ databases">
        <title>Genome assembly of the deep-sea coral Lophelia pertusa.</title>
        <authorList>
            <person name="Herrera S."/>
            <person name="Cordes E."/>
        </authorList>
    </citation>
    <scope>NUCLEOTIDE SEQUENCE</scope>
    <source>
        <strain evidence="16">USNM1676648</strain>
        <tissue evidence="16">Polyp</tissue>
    </source>
</reference>
<comment type="caution">
    <text evidence="16">The sequence shown here is derived from an EMBL/GenBank/DDBJ whole genome shotgun (WGS) entry which is preliminary data.</text>
</comment>
<dbReference type="EC" id="5.3.3.2" evidence="6"/>
<evidence type="ECO:0000259" key="15">
    <source>
        <dbReference type="PROSITE" id="PS51462"/>
    </source>
</evidence>
<evidence type="ECO:0000256" key="7">
    <source>
        <dbReference type="ARBA" id="ARBA00022516"/>
    </source>
</evidence>
<keyword evidence="9" id="KW-0153">Cholesterol metabolism</keyword>
<comment type="similarity">
    <text evidence="5">Belongs to the IPP isomerase type 1 family.</text>
</comment>
<dbReference type="GO" id="GO:0006695">
    <property type="term" value="P:cholesterol biosynthetic process"/>
    <property type="evidence" value="ECO:0007669"/>
    <property type="project" value="UniProtKB-KW"/>
</dbReference>
<keyword evidence="10" id="KW-0460">Magnesium</keyword>
<evidence type="ECO:0000313" key="16">
    <source>
        <dbReference type="EMBL" id="KAJ7373665.1"/>
    </source>
</evidence>
<dbReference type="Proteomes" id="UP001163046">
    <property type="component" value="Unassembled WGS sequence"/>
</dbReference>
<dbReference type="Pfam" id="PF00293">
    <property type="entry name" value="NUDIX"/>
    <property type="match status" value="1"/>
</dbReference>
<dbReference type="EMBL" id="MU826830">
    <property type="protein sequence ID" value="KAJ7373665.1"/>
    <property type="molecule type" value="Genomic_DNA"/>
</dbReference>
<evidence type="ECO:0000256" key="10">
    <source>
        <dbReference type="ARBA" id="ARBA00022842"/>
    </source>
</evidence>
<keyword evidence="14 16" id="KW-0413">Isomerase</keyword>
<comment type="catalytic activity">
    <reaction evidence="1">
        <text>isopentenyl diphosphate = dimethylallyl diphosphate</text>
        <dbReference type="Rhea" id="RHEA:23284"/>
        <dbReference type="ChEBI" id="CHEBI:57623"/>
        <dbReference type="ChEBI" id="CHEBI:128769"/>
        <dbReference type="EC" id="5.3.3.2"/>
    </reaction>
</comment>
<evidence type="ECO:0000256" key="8">
    <source>
        <dbReference type="ARBA" id="ARBA00022723"/>
    </source>
</evidence>
<dbReference type="InterPro" id="IPR000086">
    <property type="entry name" value="NUDIX_hydrolase_dom"/>
</dbReference>
<gene>
    <name evidence="16" type="primary">IDI1</name>
    <name evidence="16" type="ORF">OS493_011274</name>
</gene>
<evidence type="ECO:0000256" key="9">
    <source>
        <dbReference type="ARBA" id="ARBA00022778"/>
    </source>
</evidence>
<dbReference type="PANTHER" id="PTHR10885:SF0">
    <property type="entry name" value="ISOPENTENYL-DIPHOSPHATE DELTA-ISOMERASE"/>
    <property type="match status" value="1"/>
</dbReference>
<dbReference type="PROSITE" id="PS51462">
    <property type="entry name" value="NUDIX"/>
    <property type="match status" value="1"/>
</dbReference>
<evidence type="ECO:0000313" key="17">
    <source>
        <dbReference type="Proteomes" id="UP001163046"/>
    </source>
</evidence>
<dbReference type="OrthoDB" id="510307at2759"/>
<dbReference type="CDD" id="cd02885">
    <property type="entry name" value="NUDIX_IPP_Isomerase"/>
    <property type="match status" value="1"/>
</dbReference>
<dbReference type="InterPro" id="IPR011876">
    <property type="entry name" value="IsopentenylPP_isomerase_typ1"/>
</dbReference>
<keyword evidence="12" id="KW-0443">Lipid metabolism</keyword>
<comment type="pathway">
    <text evidence="4">Isoprenoid biosynthesis; dimethylallyl diphosphate biosynthesis; dimethylallyl diphosphate from isopentenyl diphosphate: step 1/1.</text>
</comment>
<keyword evidence="9" id="KW-0756">Sterol biosynthesis</keyword>
<evidence type="ECO:0000256" key="14">
    <source>
        <dbReference type="ARBA" id="ARBA00023235"/>
    </source>
</evidence>
<evidence type="ECO:0000256" key="5">
    <source>
        <dbReference type="ARBA" id="ARBA00007579"/>
    </source>
</evidence>
<keyword evidence="11" id="KW-0752">Steroid biosynthesis</keyword>
<comment type="cofactor">
    <cofactor evidence="2">
        <name>Mg(2+)</name>
        <dbReference type="ChEBI" id="CHEBI:18420"/>
    </cofactor>
</comment>
<accession>A0A9X0CS48</accession>
<dbReference type="PANTHER" id="PTHR10885">
    <property type="entry name" value="ISOPENTENYL-DIPHOSPHATE DELTA-ISOMERASE"/>
    <property type="match status" value="1"/>
</dbReference>
<sequence>MLRIMDRLTRAAAVLKRSLFLSSRNFHATTCRLSENIDKTQEALLEEPLIMVDEYDCVKGYETKRDCHLKKNILEFGMLHRAFSVFLFNKKGELLLQQRSNEKITFPGYITNSCCSHPLHNESELEEYGHLGIRRAAKRRLSYELGIPDSEISLEDLRFLTRIHYRAGSDKIWGEHEMDYVFFMQKDVTLEPRANEVKRCWYVSEKQVQELLQKATEDSNVLVTPWFKMIAHHFLSKWWASLNDLSQFENDREIHRMPGIPTPILQL</sequence>
<name>A0A9X0CS48_9CNID</name>
<dbReference type="InterPro" id="IPR015797">
    <property type="entry name" value="NUDIX_hydrolase-like_dom_sf"/>
</dbReference>
<keyword evidence="9" id="KW-0753">Steroid metabolism</keyword>
<proteinExistence type="inferred from homology"/>
<dbReference type="SUPFAM" id="SSF55811">
    <property type="entry name" value="Nudix"/>
    <property type="match status" value="1"/>
</dbReference>
<evidence type="ECO:0000256" key="3">
    <source>
        <dbReference type="ARBA" id="ARBA00003951"/>
    </source>
</evidence>
<comment type="function">
    <text evidence="3">Catalyzes the 1,3-allylic rearrangement of the homoallylic substrate isopentenyl (IPP) to its highly electrophilic allylic isomer, dimethylallyl diphosphate (DMAPP).</text>
</comment>
<dbReference type="NCBIfam" id="TIGR02150">
    <property type="entry name" value="IPP_isom_1"/>
    <property type="match status" value="1"/>
</dbReference>
<dbReference type="GO" id="GO:0009240">
    <property type="term" value="P:isopentenyl diphosphate biosynthetic process"/>
    <property type="evidence" value="ECO:0007669"/>
    <property type="project" value="TreeGrafter"/>
</dbReference>
<evidence type="ECO:0000256" key="6">
    <source>
        <dbReference type="ARBA" id="ARBA00012057"/>
    </source>
</evidence>
<dbReference type="GO" id="GO:0004452">
    <property type="term" value="F:isopentenyl-diphosphate delta-isomerase activity"/>
    <property type="evidence" value="ECO:0007669"/>
    <property type="project" value="UniProtKB-EC"/>
</dbReference>
<organism evidence="16 17">
    <name type="scientific">Desmophyllum pertusum</name>
    <dbReference type="NCBI Taxonomy" id="174260"/>
    <lineage>
        <taxon>Eukaryota</taxon>
        <taxon>Metazoa</taxon>
        <taxon>Cnidaria</taxon>
        <taxon>Anthozoa</taxon>
        <taxon>Hexacorallia</taxon>
        <taxon>Scleractinia</taxon>
        <taxon>Caryophylliina</taxon>
        <taxon>Caryophylliidae</taxon>
        <taxon>Desmophyllum</taxon>
    </lineage>
</organism>
<keyword evidence="9" id="KW-0152">Cholesterol biosynthesis</keyword>
<dbReference type="GO" id="GO:0005737">
    <property type="term" value="C:cytoplasm"/>
    <property type="evidence" value="ECO:0007669"/>
    <property type="project" value="TreeGrafter"/>
</dbReference>
<dbReference type="AlphaFoldDB" id="A0A9X0CS48"/>
<evidence type="ECO:0000256" key="2">
    <source>
        <dbReference type="ARBA" id="ARBA00001946"/>
    </source>
</evidence>
<evidence type="ECO:0000256" key="11">
    <source>
        <dbReference type="ARBA" id="ARBA00022955"/>
    </source>
</evidence>
<feature type="domain" description="Nudix hydrolase" evidence="15">
    <location>
        <begin position="78"/>
        <end position="229"/>
    </location>
</feature>
<evidence type="ECO:0000256" key="12">
    <source>
        <dbReference type="ARBA" id="ARBA00023098"/>
    </source>
</evidence>
<keyword evidence="13" id="KW-0414">Isoprene biosynthesis</keyword>